<dbReference type="SUPFAM" id="SSF88659">
    <property type="entry name" value="Sigma3 and sigma4 domains of RNA polymerase sigma factors"/>
    <property type="match status" value="1"/>
</dbReference>
<dbReference type="InterPro" id="IPR036388">
    <property type="entry name" value="WH-like_DNA-bd_sf"/>
</dbReference>
<dbReference type="eggNOG" id="COG1595">
    <property type="taxonomic scope" value="Bacteria"/>
</dbReference>
<dbReference type="PANTHER" id="PTHR43133:SF58">
    <property type="entry name" value="ECF RNA POLYMERASE SIGMA FACTOR SIGD"/>
    <property type="match status" value="1"/>
</dbReference>
<keyword evidence="9" id="KW-1185">Reference proteome</keyword>
<dbReference type="InterPro" id="IPR007627">
    <property type="entry name" value="RNA_pol_sigma70_r2"/>
</dbReference>
<dbReference type="NCBIfam" id="TIGR02937">
    <property type="entry name" value="sigma70-ECF"/>
    <property type="match status" value="1"/>
</dbReference>
<evidence type="ECO:0000256" key="5">
    <source>
        <dbReference type="ARBA" id="ARBA00023163"/>
    </source>
</evidence>
<evidence type="ECO:0000256" key="3">
    <source>
        <dbReference type="ARBA" id="ARBA00023082"/>
    </source>
</evidence>
<evidence type="ECO:0000256" key="1">
    <source>
        <dbReference type="ARBA" id="ARBA00010641"/>
    </source>
</evidence>
<sequence>MDRKARDAEWSALMRAATAGDEPAYRTLLEDLSRLLRGAVRRGFAGVGVARDDVEDVVQDTLLAIHLKRHTWDPAMPLGPWVLAIARNKMIDDLRRRGRRPEIPIDLTQFDIEGDDQQASIDAQDVARILNGLSDRNRDIVQSISINGHSARDVADRLGMTEVAVRVALHRSLKALADTYQEKSR</sequence>
<dbReference type="InterPro" id="IPR014284">
    <property type="entry name" value="RNA_pol_sigma-70_dom"/>
</dbReference>
<proteinExistence type="inferred from homology"/>
<dbReference type="Proteomes" id="UP000002033">
    <property type="component" value="Chromosome"/>
</dbReference>
<accession>D8JXA7</accession>
<dbReference type="InterPro" id="IPR039425">
    <property type="entry name" value="RNA_pol_sigma-70-like"/>
</dbReference>
<dbReference type="Pfam" id="PF08281">
    <property type="entry name" value="Sigma70_r4_2"/>
    <property type="match status" value="1"/>
</dbReference>
<reference evidence="9" key="1">
    <citation type="journal article" date="2011" name="J. Bacteriol.">
        <title>Genome sequences of eight morphologically diverse alphaproteobacteria.</title>
        <authorList>
            <consortium name="US DOE Joint Genome Institute"/>
            <person name="Brown P.J."/>
            <person name="Kysela D.T."/>
            <person name="Buechlein A."/>
            <person name="Hemmerich C."/>
            <person name="Brun Y.V."/>
        </authorList>
    </citation>
    <scope>NUCLEOTIDE SEQUENCE [LARGE SCALE GENOMIC DNA]</scope>
    <source>
        <strain evidence="9">ATCC 51888 / DSM 1869 / NCIB 11706 / TK 0415</strain>
    </source>
</reference>
<dbReference type="RefSeq" id="WP_013215458.1">
    <property type="nucleotide sequence ID" value="NC_014313.1"/>
</dbReference>
<keyword evidence="4" id="KW-0238">DNA-binding</keyword>
<dbReference type="AlphaFoldDB" id="D8JXA7"/>
<dbReference type="OrthoDB" id="7041663at2"/>
<organism evidence="8 9">
    <name type="scientific">Hyphomicrobium denitrificans (strain ATCC 51888 / DSM 1869 / NCIMB 11706 / TK 0415)</name>
    <dbReference type="NCBI Taxonomy" id="582899"/>
    <lineage>
        <taxon>Bacteria</taxon>
        <taxon>Pseudomonadati</taxon>
        <taxon>Pseudomonadota</taxon>
        <taxon>Alphaproteobacteria</taxon>
        <taxon>Hyphomicrobiales</taxon>
        <taxon>Hyphomicrobiaceae</taxon>
        <taxon>Hyphomicrobium</taxon>
    </lineage>
</organism>
<protein>
    <submittedName>
        <fullName evidence="8">RNA polymerase, sigma-24 subunit, ECF subfamily</fullName>
    </submittedName>
</protein>
<dbReference type="Pfam" id="PF04542">
    <property type="entry name" value="Sigma70_r2"/>
    <property type="match status" value="1"/>
</dbReference>
<dbReference type="STRING" id="582899.Hden_1431"/>
<evidence type="ECO:0000313" key="9">
    <source>
        <dbReference type="Proteomes" id="UP000002033"/>
    </source>
</evidence>
<evidence type="ECO:0000259" key="7">
    <source>
        <dbReference type="Pfam" id="PF08281"/>
    </source>
</evidence>
<evidence type="ECO:0000313" key="8">
    <source>
        <dbReference type="EMBL" id="ADJ23243.1"/>
    </source>
</evidence>
<dbReference type="HOGENOM" id="CLU_047691_10_2_5"/>
<dbReference type="InterPro" id="IPR013325">
    <property type="entry name" value="RNA_pol_sigma_r2"/>
</dbReference>
<evidence type="ECO:0000256" key="2">
    <source>
        <dbReference type="ARBA" id="ARBA00023015"/>
    </source>
</evidence>
<dbReference type="SUPFAM" id="SSF88946">
    <property type="entry name" value="Sigma2 domain of RNA polymerase sigma factors"/>
    <property type="match status" value="1"/>
</dbReference>
<dbReference type="GO" id="GO:0016987">
    <property type="term" value="F:sigma factor activity"/>
    <property type="evidence" value="ECO:0007669"/>
    <property type="project" value="UniProtKB-KW"/>
</dbReference>
<dbReference type="EMBL" id="CP002083">
    <property type="protein sequence ID" value="ADJ23243.1"/>
    <property type="molecule type" value="Genomic_DNA"/>
</dbReference>
<dbReference type="Gene3D" id="1.10.1740.10">
    <property type="match status" value="1"/>
</dbReference>
<evidence type="ECO:0000256" key="4">
    <source>
        <dbReference type="ARBA" id="ARBA00023125"/>
    </source>
</evidence>
<keyword evidence="3" id="KW-0731">Sigma factor</keyword>
<dbReference type="PANTHER" id="PTHR43133">
    <property type="entry name" value="RNA POLYMERASE ECF-TYPE SIGMA FACTO"/>
    <property type="match status" value="1"/>
</dbReference>
<dbReference type="Gene3D" id="1.10.10.10">
    <property type="entry name" value="Winged helix-like DNA-binding domain superfamily/Winged helix DNA-binding domain"/>
    <property type="match status" value="1"/>
</dbReference>
<feature type="domain" description="RNA polymerase sigma-70 region 2" evidence="6">
    <location>
        <begin position="32"/>
        <end position="100"/>
    </location>
</feature>
<dbReference type="GO" id="GO:0003677">
    <property type="term" value="F:DNA binding"/>
    <property type="evidence" value="ECO:0007669"/>
    <property type="project" value="UniProtKB-KW"/>
</dbReference>
<feature type="domain" description="RNA polymerase sigma factor 70 region 4 type 2" evidence="7">
    <location>
        <begin position="125"/>
        <end position="176"/>
    </location>
</feature>
<dbReference type="KEGG" id="hdn:Hden_1431"/>
<dbReference type="NCBIfam" id="NF009165">
    <property type="entry name" value="PRK12512.1"/>
    <property type="match status" value="1"/>
</dbReference>
<dbReference type="InterPro" id="IPR013249">
    <property type="entry name" value="RNA_pol_sigma70_r4_t2"/>
</dbReference>
<gene>
    <name evidence="8" type="ordered locus">Hden_1431</name>
</gene>
<name>D8JXA7_HYPDA</name>
<comment type="similarity">
    <text evidence="1">Belongs to the sigma-70 factor family. ECF subfamily.</text>
</comment>
<keyword evidence="2" id="KW-0805">Transcription regulation</keyword>
<keyword evidence="5" id="KW-0804">Transcription</keyword>
<evidence type="ECO:0000259" key="6">
    <source>
        <dbReference type="Pfam" id="PF04542"/>
    </source>
</evidence>
<dbReference type="GO" id="GO:0006352">
    <property type="term" value="P:DNA-templated transcription initiation"/>
    <property type="evidence" value="ECO:0007669"/>
    <property type="project" value="InterPro"/>
</dbReference>
<dbReference type="InterPro" id="IPR013324">
    <property type="entry name" value="RNA_pol_sigma_r3/r4-like"/>
</dbReference>